<dbReference type="Gene3D" id="2.60.40.1190">
    <property type="match status" value="1"/>
</dbReference>
<dbReference type="OMA" id="EESIYVW"/>
<dbReference type="Pfam" id="PF06452">
    <property type="entry name" value="CBM9_1"/>
    <property type="match status" value="1"/>
</dbReference>
<reference evidence="2" key="1">
    <citation type="journal article" date="2020" name="mSystems">
        <title>Genome- and Community-Level Interaction Insights into Carbon Utilization and Element Cycling Functions of Hydrothermarchaeota in Hydrothermal Sediment.</title>
        <authorList>
            <person name="Zhou Z."/>
            <person name="Liu Y."/>
            <person name="Xu W."/>
            <person name="Pan J."/>
            <person name="Luo Z.H."/>
            <person name="Li M."/>
        </authorList>
    </citation>
    <scope>NUCLEOTIDE SEQUENCE [LARGE SCALE GENOMIC DNA]</scope>
    <source>
        <strain evidence="2">SpSt-70</strain>
    </source>
</reference>
<dbReference type="SUPFAM" id="SSF49344">
    <property type="entry name" value="CBD9-like"/>
    <property type="match status" value="1"/>
</dbReference>
<keyword evidence="2" id="KW-0858">Xylan degradation</keyword>
<evidence type="ECO:0000313" key="2">
    <source>
        <dbReference type="EMBL" id="HGK24111.1"/>
    </source>
</evidence>
<organism evidence="2">
    <name type="scientific">Dictyoglomus thermophilum</name>
    <dbReference type="NCBI Taxonomy" id="14"/>
    <lineage>
        <taxon>Bacteria</taxon>
        <taxon>Pseudomonadati</taxon>
        <taxon>Dictyoglomota</taxon>
        <taxon>Dictyoglomia</taxon>
        <taxon>Dictyoglomales</taxon>
        <taxon>Dictyoglomaceae</taxon>
        <taxon>Dictyoglomus</taxon>
    </lineage>
</organism>
<dbReference type="CDD" id="cd00005">
    <property type="entry name" value="CBM9_like_1"/>
    <property type="match status" value="1"/>
</dbReference>
<keyword evidence="2" id="KW-0624">Polysaccharide degradation</keyword>
<dbReference type="RefSeq" id="WP_012548244.1">
    <property type="nucleotide sequence ID" value="NZ_VTFL01000002.1"/>
</dbReference>
<dbReference type="EMBL" id="DTDV01000017">
    <property type="protein sequence ID" value="HGK24111.1"/>
    <property type="molecule type" value="Genomic_DNA"/>
</dbReference>
<accession>A0A7C3PSN6</accession>
<dbReference type="GO" id="GO:0045493">
    <property type="term" value="P:xylan catabolic process"/>
    <property type="evidence" value="ECO:0007669"/>
    <property type="project" value="UniProtKB-KW"/>
</dbReference>
<dbReference type="InterPro" id="IPR010502">
    <property type="entry name" value="Carb-bd_dom_fam9"/>
</dbReference>
<feature type="domain" description="Carbohydrate-binding" evidence="1">
    <location>
        <begin position="36"/>
        <end position="212"/>
    </location>
</feature>
<protein>
    <submittedName>
        <fullName evidence="2">1,4-beta-xylanase</fullName>
    </submittedName>
</protein>
<dbReference type="SMR" id="A0A7C3PSN6"/>
<gene>
    <name evidence="2" type="ORF">ENU78_06750</name>
</gene>
<keyword evidence="2" id="KW-0378">Hydrolase</keyword>
<sequence length="213" mass="24569">MRRSLLLAILLIFGLFLSLTFGQTLTATAKYGKPKIDAEMDEVWKNAEEYVTDRYVQGVKGKVAYAKFRVLWDEESIYVWAEVYDSVLNKDNTNPWEQDSVEIFVDEGNEKATSYDNNDAQYRVNFENVQSYGTNASRDYFVTATKKTDFGYIVEAQVKMRTRKLKEGDVIGFDVQVNDADRFGSRVGIIAWNETENENWRNPSYLGNLKLVK</sequence>
<keyword evidence="2" id="KW-0326">Glycosidase</keyword>
<comment type="caution">
    <text evidence="2">The sequence shown here is derived from an EMBL/GenBank/DDBJ whole genome shotgun (WGS) entry which is preliminary data.</text>
</comment>
<dbReference type="GO" id="GO:0004553">
    <property type="term" value="F:hydrolase activity, hydrolyzing O-glycosyl compounds"/>
    <property type="evidence" value="ECO:0007669"/>
    <property type="project" value="InterPro"/>
</dbReference>
<keyword evidence="2" id="KW-0119">Carbohydrate metabolism</keyword>
<dbReference type="GO" id="GO:0030246">
    <property type="term" value="F:carbohydrate binding"/>
    <property type="evidence" value="ECO:0007669"/>
    <property type="project" value="InterPro"/>
</dbReference>
<dbReference type="AlphaFoldDB" id="A0A7C3PSN6"/>
<proteinExistence type="predicted"/>
<name>A0A7C3PSN6_DICTH</name>
<evidence type="ECO:0000259" key="1">
    <source>
        <dbReference type="Pfam" id="PF06452"/>
    </source>
</evidence>